<feature type="region of interest" description="Disordered" evidence="2">
    <location>
        <begin position="317"/>
        <end position="428"/>
    </location>
</feature>
<reference evidence="5 6" key="1">
    <citation type="submission" date="2020-04" db="EMBL/GenBank/DDBJ databases">
        <title>Perkinsus chesapeaki whole genome sequence.</title>
        <authorList>
            <person name="Bogema D.R."/>
        </authorList>
    </citation>
    <scope>NUCLEOTIDE SEQUENCE [LARGE SCALE GENOMIC DNA]</scope>
    <source>
        <strain evidence="5">ATCC PRA-425</strain>
    </source>
</reference>
<dbReference type="AlphaFoldDB" id="A0A7J6MF17"/>
<feature type="region of interest" description="Disordered" evidence="2">
    <location>
        <begin position="259"/>
        <end position="288"/>
    </location>
</feature>
<organism evidence="5 6">
    <name type="scientific">Perkinsus chesapeaki</name>
    <name type="common">Clam parasite</name>
    <name type="synonym">Perkinsus andrewsi</name>
    <dbReference type="NCBI Taxonomy" id="330153"/>
    <lineage>
        <taxon>Eukaryota</taxon>
        <taxon>Sar</taxon>
        <taxon>Alveolata</taxon>
        <taxon>Perkinsozoa</taxon>
        <taxon>Perkinsea</taxon>
        <taxon>Perkinsida</taxon>
        <taxon>Perkinsidae</taxon>
        <taxon>Perkinsus</taxon>
    </lineage>
</organism>
<keyword evidence="3" id="KW-1133">Transmembrane helix</keyword>
<feature type="compositionally biased region" description="Low complexity" evidence="2">
    <location>
        <begin position="59"/>
        <end position="75"/>
    </location>
</feature>
<dbReference type="Gene3D" id="1.10.940.10">
    <property type="entry name" value="NusB-like"/>
    <property type="match status" value="1"/>
</dbReference>
<dbReference type="GO" id="GO:0003723">
    <property type="term" value="F:RNA binding"/>
    <property type="evidence" value="ECO:0007669"/>
    <property type="project" value="UniProtKB-KW"/>
</dbReference>
<feature type="region of interest" description="Disordered" evidence="2">
    <location>
        <begin position="1"/>
        <end position="103"/>
    </location>
</feature>
<feature type="compositionally biased region" description="Basic and acidic residues" evidence="2">
    <location>
        <begin position="1"/>
        <end position="13"/>
    </location>
</feature>
<feature type="domain" description="NusB/RsmB/TIM44" evidence="4">
    <location>
        <begin position="113"/>
        <end position="232"/>
    </location>
</feature>
<feature type="compositionally biased region" description="Basic and acidic residues" evidence="2">
    <location>
        <begin position="76"/>
        <end position="86"/>
    </location>
</feature>
<feature type="compositionally biased region" description="Basic residues" evidence="2">
    <location>
        <begin position="317"/>
        <end position="339"/>
    </location>
</feature>
<dbReference type="EMBL" id="JAAPAO010000167">
    <property type="protein sequence ID" value="KAF4669601.1"/>
    <property type="molecule type" value="Genomic_DNA"/>
</dbReference>
<evidence type="ECO:0000259" key="4">
    <source>
        <dbReference type="Pfam" id="PF01029"/>
    </source>
</evidence>
<proteinExistence type="predicted"/>
<evidence type="ECO:0000256" key="2">
    <source>
        <dbReference type="SAM" id="MobiDB-lite"/>
    </source>
</evidence>
<evidence type="ECO:0000256" key="1">
    <source>
        <dbReference type="ARBA" id="ARBA00022884"/>
    </source>
</evidence>
<feature type="transmembrane region" description="Helical" evidence="3">
    <location>
        <begin position="545"/>
        <end position="567"/>
    </location>
</feature>
<feature type="compositionally biased region" description="Basic and acidic residues" evidence="2">
    <location>
        <begin position="344"/>
        <end position="360"/>
    </location>
</feature>
<sequence length="595" mass="66562">MYAFRSDSRERSPRGRSSGRSSRGRSHNEAREGRRKARDDEWEYEREGREKRYRESSNRRSAPRSFFRASSPSSSTHHDDRVDRTHTASGNHGPTALRPVKDFRPRVRIERHENRREAVLFLMSWDDKKPHTIPEVDAAIDAFMRKLPKEPEYYIFTEELLSGMVPNLVYCDRWIMSILDESLQKSLTTSELSIMRTAAFELLNHQHIPTTVVINEANSLAKEFCPRSQTLVHASVNRMIETQYSVGHQLREAMVAGDLRNNSKPSSPMGSEGGSGGGKHRESNGSTAFGMQTCSAQQLNSMDPATQLALLLIEKERKKKEKKEKKKKSRKRRHRHRSSSSRSYSEDSHSRSRSYDRDRSTSQALRSSNFANMVPPNHPDYRPARIEYQPIDPSQHIQPRAAASPESLSGTGTPSVGSGGYGGGGGIINPPLTSHNVYGQEDAVDPNDFVKAGQRAAAMLMNQGVGRSKQQTPLVSGTIKTIPQKRVELCNATTQTTPRPDLDKDVVIWRLRPQRSTGIAGIEGNFGIKFVLGTKGELICIHDEFVFIAMLGLLVATTAALLVHSGLTEPCDPSRRPPLPETAKDMLSRTVRLDG</sequence>
<evidence type="ECO:0000313" key="5">
    <source>
        <dbReference type="EMBL" id="KAF4669601.1"/>
    </source>
</evidence>
<gene>
    <name evidence="5" type="ORF">FOL47_002437</name>
</gene>
<keyword evidence="3" id="KW-0472">Membrane</keyword>
<feature type="compositionally biased region" description="Polar residues" evidence="2">
    <location>
        <begin position="361"/>
        <end position="371"/>
    </location>
</feature>
<comment type="caution">
    <text evidence="5">The sequence shown here is derived from an EMBL/GenBank/DDBJ whole genome shotgun (WGS) entry which is preliminary data.</text>
</comment>
<protein>
    <recommendedName>
        <fullName evidence="4">NusB/RsmB/TIM44 domain-containing protein</fullName>
    </recommendedName>
</protein>
<dbReference type="Proteomes" id="UP000591131">
    <property type="component" value="Unassembled WGS sequence"/>
</dbReference>
<dbReference type="Pfam" id="PF01029">
    <property type="entry name" value="NusB"/>
    <property type="match status" value="1"/>
</dbReference>
<dbReference type="OrthoDB" id="436132at2759"/>
<feature type="compositionally biased region" description="Basic and acidic residues" evidence="2">
    <location>
        <begin position="45"/>
        <end position="58"/>
    </location>
</feature>
<name>A0A7J6MF17_PERCH</name>
<dbReference type="SUPFAM" id="SSF48013">
    <property type="entry name" value="NusB-like"/>
    <property type="match status" value="1"/>
</dbReference>
<keyword evidence="3" id="KW-0812">Transmembrane</keyword>
<dbReference type="InterPro" id="IPR006027">
    <property type="entry name" value="NusB_RsmB_TIM44"/>
</dbReference>
<dbReference type="InterPro" id="IPR035926">
    <property type="entry name" value="NusB-like_sf"/>
</dbReference>
<keyword evidence="1" id="KW-0694">RNA-binding</keyword>
<evidence type="ECO:0000313" key="6">
    <source>
        <dbReference type="Proteomes" id="UP000591131"/>
    </source>
</evidence>
<accession>A0A7J6MF17</accession>
<feature type="compositionally biased region" description="Gly residues" evidence="2">
    <location>
        <begin position="417"/>
        <end position="427"/>
    </location>
</feature>
<evidence type="ECO:0000256" key="3">
    <source>
        <dbReference type="SAM" id="Phobius"/>
    </source>
</evidence>
<feature type="non-terminal residue" evidence="5">
    <location>
        <position position="595"/>
    </location>
</feature>
<feature type="compositionally biased region" description="Low complexity" evidence="2">
    <location>
        <begin position="407"/>
        <end position="416"/>
    </location>
</feature>
<keyword evidence="6" id="KW-1185">Reference proteome</keyword>
<dbReference type="GO" id="GO:0006355">
    <property type="term" value="P:regulation of DNA-templated transcription"/>
    <property type="evidence" value="ECO:0007669"/>
    <property type="project" value="InterPro"/>
</dbReference>